<feature type="compositionally biased region" description="Low complexity" evidence="1">
    <location>
        <begin position="30"/>
        <end position="56"/>
    </location>
</feature>
<feature type="compositionally biased region" description="Basic residues" evidence="1">
    <location>
        <begin position="1"/>
        <end position="21"/>
    </location>
</feature>
<dbReference type="InterPro" id="IPR003323">
    <property type="entry name" value="OTU_dom"/>
</dbReference>
<dbReference type="GO" id="GO:0004843">
    <property type="term" value="F:cysteine-type deubiquitinase activity"/>
    <property type="evidence" value="ECO:0007669"/>
    <property type="project" value="TreeGrafter"/>
</dbReference>
<dbReference type="InterPro" id="IPR050704">
    <property type="entry name" value="Peptidase_C85-like"/>
</dbReference>
<evidence type="ECO:0000256" key="1">
    <source>
        <dbReference type="SAM" id="MobiDB-lite"/>
    </source>
</evidence>
<organism evidence="3">
    <name type="scientific">Chaetoceros debilis</name>
    <dbReference type="NCBI Taxonomy" id="122233"/>
    <lineage>
        <taxon>Eukaryota</taxon>
        <taxon>Sar</taxon>
        <taxon>Stramenopiles</taxon>
        <taxon>Ochrophyta</taxon>
        <taxon>Bacillariophyta</taxon>
        <taxon>Coscinodiscophyceae</taxon>
        <taxon>Chaetocerotophycidae</taxon>
        <taxon>Chaetocerotales</taxon>
        <taxon>Chaetocerotaceae</taxon>
        <taxon>Chaetoceros</taxon>
    </lineage>
</organism>
<reference evidence="3" key="1">
    <citation type="submission" date="2021-01" db="EMBL/GenBank/DDBJ databases">
        <authorList>
            <person name="Corre E."/>
            <person name="Pelletier E."/>
            <person name="Niang G."/>
            <person name="Scheremetjew M."/>
            <person name="Finn R."/>
            <person name="Kale V."/>
            <person name="Holt S."/>
            <person name="Cochrane G."/>
            <person name="Meng A."/>
            <person name="Brown T."/>
            <person name="Cohen L."/>
        </authorList>
    </citation>
    <scope>NUCLEOTIDE SEQUENCE</scope>
    <source>
        <strain evidence="3">MM31A-1</strain>
    </source>
</reference>
<evidence type="ECO:0000259" key="2">
    <source>
        <dbReference type="PROSITE" id="PS50802"/>
    </source>
</evidence>
<dbReference type="SUPFAM" id="SSF103642">
    <property type="entry name" value="Sec-C motif"/>
    <property type="match status" value="1"/>
</dbReference>
<dbReference type="GO" id="GO:0016579">
    <property type="term" value="P:protein deubiquitination"/>
    <property type="evidence" value="ECO:0007669"/>
    <property type="project" value="TreeGrafter"/>
</dbReference>
<dbReference type="PANTHER" id="PTHR12419:SF7">
    <property type="entry name" value="OTU DOMAIN-CONTAINING PROTEIN 3"/>
    <property type="match status" value="1"/>
</dbReference>
<dbReference type="AlphaFoldDB" id="A0A7S3VBL8"/>
<protein>
    <recommendedName>
        <fullName evidence="2">OTU domain-containing protein</fullName>
    </recommendedName>
</protein>
<dbReference type="PROSITE" id="PS50802">
    <property type="entry name" value="OTU"/>
    <property type="match status" value="1"/>
</dbReference>
<gene>
    <name evidence="3" type="ORF">CDEB00056_LOCUS15170</name>
</gene>
<feature type="domain" description="OTU" evidence="2">
    <location>
        <begin position="93"/>
        <end position="230"/>
    </location>
</feature>
<evidence type="ECO:0000313" key="3">
    <source>
        <dbReference type="EMBL" id="CAE0470317.1"/>
    </source>
</evidence>
<feature type="compositionally biased region" description="Basic residues" evidence="1">
    <location>
        <begin position="57"/>
        <end position="74"/>
    </location>
</feature>
<dbReference type="Gene3D" id="3.90.70.80">
    <property type="match status" value="1"/>
</dbReference>
<dbReference type="PANTHER" id="PTHR12419">
    <property type="entry name" value="OTU DOMAIN CONTAINING PROTEIN"/>
    <property type="match status" value="1"/>
</dbReference>
<name>A0A7S3VBL8_9STRA</name>
<sequence>MVRKRLSLAGRKRAGGRRHNKVHDINQPVSPSSSSSNKNSSNGKTSSNKKATSNLNGKKKGKGKSGTKQKHPFRRHSDDDALRQMIAGPENKREIIEMQADGNCLFRSISHQLHRDYGKQHDIIRHEICNFLGENEEELSMFLLLDDDEEDVREFDNYVSEMRQDGTWGGDVEIVCAARLYRRNMTIFSSAGAYNIGCGGFGDDGFVAVSGPDLLLSYHENSHYNSVFDIELHSNQESDDSNGTNGSGTIHANASRQRKTKSTVKIKPNGQKSSDRRRRNSHQQSMDNENDGDNNYIGSDDDEIEGAMKQALKRGVSDQNKDKSSISTKSPLISHPAAATLKRNDKCLCGSGLRYKKCCLTIEKNRIRLQKHKEKYGLVDAMHTLGKGAANNEDWNGSRERQMEDGFNILTI</sequence>
<feature type="region of interest" description="Disordered" evidence="1">
    <location>
        <begin position="235"/>
        <end position="301"/>
    </location>
</feature>
<dbReference type="EMBL" id="HBIO01019720">
    <property type="protein sequence ID" value="CAE0470317.1"/>
    <property type="molecule type" value="Transcribed_RNA"/>
</dbReference>
<dbReference type="InterPro" id="IPR004027">
    <property type="entry name" value="SEC_C_motif"/>
</dbReference>
<dbReference type="InterPro" id="IPR038765">
    <property type="entry name" value="Papain-like_cys_pep_sf"/>
</dbReference>
<feature type="region of interest" description="Disordered" evidence="1">
    <location>
        <begin position="1"/>
        <end position="81"/>
    </location>
</feature>
<dbReference type="Pfam" id="PF02810">
    <property type="entry name" value="SEC-C"/>
    <property type="match status" value="1"/>
</dbReference>
<feature type="compositionally biased region" description="Polar residues" evidence="1">
    <location>
        <begin position="241"/>
        <end position="255"/>
    </location>
</feature>
<dbReference type="SUPFAM" id="SSF54001">
    <property type="entry name" value="Cysteine proteinases"/>
    <property type="match status" value="1"/>
</dbReference>
<proteinExistence type="predicted"/>
<dbReference type="Pfam" id="PF02338">
    <property type="entry name" value="OTU"/>
    <property type="match status" value="1"/>
</dbReference>
<accession>A0A7S3VBL8</accession>